<gene>
    <name evidence="1" type="ordered locus">RPC_1130</name>
</gene>
<dbReference type="KEGG" id="rpc:RPC_1130"/>
<dbReference type="EMBL" id="CP000301">
    <property type="protein sequence ID" value="ABD86694.1"/>
    <property type="molecule type" value="Genomic_DNA"/>
</dbReference>
<organism evidence="1">
    <name type="scientific">Rhodopseudomonas palustris (strain BisB18)</name>
    <dbReference type="NCBI Taxonomy" id="316056"/>
    <lineage>
        <taxon>Bacteria</taxon>
        <taxon>Pseudomonadati</taxon>
        <taxon>Pseudomonadota</taxon>
        <taxon>Alphaproteobacteria</taxon>
        <taxon>Hyphomicrobiales</taxon>
        <taxon>Nitrobacteraceae</taxon>
        <taxon>Rhodopseudomonas</taxon>
    </lineage>
</organism>
<proteinExistence type="predicted"/>
<accession>Q21A92</accession>
<dbReference type="eggNOG" id="ENOG5033AC7">
    <property type="taxonomic scope" value="Bacteria"/>
</dbReference>
<dbReference type="OrthoDB" id="7271438at2"/>
<dbReference type="RefSeq" id="WP_011471599.1">
    <property type="nucleotide sequence ID" value="NC_007925.1"/>
</dbReference>
<dbReference type="AlphaFoldDB" id="Q21A92"/>
<reference evidence="1" key="1">
    <citation type="submission" date="2006-03" db="EMBL/GenBank/DDBJ databases">
        <title>Complete sequence of Rhodopseudomonas palustris BisB18.</title>
        <authorList>
            <consortium name="US DOE Joint Genome Institute"/>
            <person name="Copeland A."/>
            <person name="Lucas S."/>
            <person name="Lapidus A."/>
            <person name="Barry K."/>
            <person name="Detter J.C."/>
            <person name="Glavina del Rio T."/>
            <person name="Hammon N."/>
            <person name="Israni S."/>
            <person name="Dalin E."/>
            <person name="Tice H."/>
            <person name="Pitluck S."/>
            <person name="Chain P."/>
            <person name="Malfatti S."/>
            <person name="Shin M."/>
            <person name="Vergez L."/>
            <person name="Schmutz J."/>
            <person name="Larimer F."/>
            <person name="Land M."/>
            <person name="Hauser L."/>
            <person name="Pelletier D.A."/>
            <person name="Kyrpides N."/>
            <person name="Anderson I."/>
            <person name="Oda Y."/>
            <person name="Harwood C.S."/>
            <person name="Richardson P."/>
        </authorList>
    </citation>
    <scope>NUCLEOTIDE SEQUENCE [LARGE SCALE GENOMIC DNA]</scope>
    <source>
        <strain evidence="1">BisB18</strain>
    </source>
</reference>
<protein>
    <submittedName>
        <fullName evidence="1">Uncharacterized protein</fullName>
    </submittedName>
</protein>
<name>Q21A92_RHOPB</name>
<sequence>MQQSIRGGFATRRDAELAVERLVQEHGVDRAAIVVTARGEANSAGSKIAGADAESGHPGIEKHGAPELNGAIDVAISCGVSQADIVAAALKQAGAQDVSTS</sequence>
<evidence type="ECO:0000313" key="1">
    <source>
        <dbReference type="EMBL" id="ABD86694.1"/>
    </source>
</evidence>
<dbReference type="HOGENOM" id="CLU_179046_0_0_5"/>